<evidence type="ECO:0000259" key="9">
    <source>
        <dbReference type="Pfam" id="PF07928"/>
    </source>
</evidence>
<keyword evidence="7" id="KW-0175">Coiled coil</keyword>
<comment type="subcellular location">
    <subcellularLocation>
        <location evidence="1">Golgi apparatus</location>
        <location evidence="1">trans-Golgi network</location>
    </subcellularLocation>
</comment>
<feature type="region of interest" description="Disordered" evidence="8">
    <location>
        <begin position="576"/>
        <end position="599"/>
    </location>
</feature>
<feature type="compositionally biased region" description="Low complexity" evidence="8">
    <location>
        <begin position="745"/>
        <end position="757"/>
    </location>
</feature>
<feature type="compositionally biased region" description="Polar residues" evidence="8">
    <location>
        <begin position="1077"/>
        <end position="1086"/>
    </location>
</feature>
<feature type="region of interest" description="Disordered" evidence="8">
    <location>
        <begin position="497"/>
        <end position="524"/>
    </location>
</feature>
<reference evidence="11" key="2">
    <citation type="submission" date="2021-08" db="EMBL/GenBank/DDBJ databases">
        <authorList>
            <person name="Gostincar C."/>
            <person name="Sun X."/>
            <person name="Song Z."/>
            <person name="Gunde-Cimerman N."/>
        </authorList>
    </citation>
    <scope>NUCLEOTIDE SEQUENCE</scope>
    <source>
        <strain evidence="11">EXF-8016</strain>
    </source>
</reference>
<dbReference type="InterPro" id="IPR039745">
    <property type="entry name" value="Vps54"/>
</dbReference>
<comment type="caution">
    <text evidence="11">The sequence shown here is derived from an EMBL/GenBank/DDBJ whole genome shotgun (WGS) entry which is preliminary data.</text>
</comment>
<evidence type="ECO:0000256" key="7">
    <source>
        <dbReference type="ARBA" id="ARBA00023054"/>
    </source>
</evidence>
<sequence>MSEDSADLVSSPSSLHSAYPFPSSYQRRPSRRLSNDSTLSINSIGGALDINPSRPDNSLREAGQNAISTLLQPPIVRTGLLTPAASASSTYRAPTTRDIPPVTLTNIPKVDTSTFKEYISRVGPLFDNLSRLRRESQPKPQSDAPTSPVLSRHNSTTSLLSATDSPQPRRRSSAYARRRLNEPTPLSTIPNVYFDENFQLENPRTFDVVSERAEIAPGTAKHEQSANGAPLPPRKALASNAILQEKLSWYMDTVEVHLIQSISSASTSFFAALGSLRDLEQEASDSVSRIQKLRADLAKLDQDMAMGGLEVANLRRRYQNMQKLANAVDQVARVVRDAKNCEELVEKGEYDAAASAMARLDRLIAGQSEPSSEPSPTELHDLRSLHALQGLSDSMNQLRFRIGRGFESRFLETMLSDLRRHIDHVPPKDTTRRWASTSMRLRGLQTGPTAYMEIDDQFRKDLLASLHGLSNSGQTAQATADFRDAIMREMKHLIRKHLPSSNDDDNESVTSVATRTSKAASQQEKSIILARNLRAMDEESAEDMVVNIYTDISEALRRLSIQIKVLLDVTSTMDAPDSLKSPLSPSVRSTDRSRSPAPRVNGIQEELSQALDMSSLLGQAVDVAHTQITRILKVRTEQVNHLPLERFLRYFTINRLFADECEAISGRSGTQLKALVNTQINTFVRAFGDAENQRIAQTLDSDQWEAKDFKEVDQVLLSRILEGMSSDPAVWLQGTRVWEDPSQPESTNGTSSSNGESGDAKSNNRPAYIDETRYILVSSAISLLRPIDNFLALITSIPSITSAAVPALIDVLRTFNSRTSQLILGAGATRIAGLKNITTKHLALASQALSFVIAMSPYLREAVRRHASSANKAEVLGEFDKLKRLYQDHQMAIHDKLVEIMTARATSHVNSMKKLDFDAEAKKNADGTSAYMETLTKETGTLHRVLSRHLAEMDVTVILSQIFASYKEQWLKAFQGVEIKTPAGKQRLLKDAQLFDSKLGKIDGFGDMGKTLIDAVEAKTVVQEKQDLPPPPPPQAEEITNEKPLPAAPVAADKENKDSKESEKAPNAEQEKEEVKISSTYGHSQLNTGHPVRSAIHKQLNGRLVLRWVTTWESLLLYVLSFYSSLNRPESIQTS</sequence>
<dbReference type="PANTHER" id="PTHR12965">
    <property type="entry name" value="VACUOLAR PROTEIN SORTING 54"/>
    <property type="match status" value="1"/>
</dbReference>
<dbReference type="InterPro" id="IPR012501">
    <property type="entry name" value="Vps54_C"/>
</dbReference>
<evidence type="ECO:0000256" key="6">
    <source>
        <dbReference type="ARBA" id="ARBA00023034"/>
    </source>
</evidence>
<dbReference type="EMBL" id="JAHFYH010000007">
    <property type="protein sequence ID" value="KAH0229818.1"/>
    <property type="molecule type" value="Genomic_DNA"/>
</dbReference>
<evidence type="ECO:0000259" key="10">
    <source>
        <dbReference type="Pfam" id="PF10475"/>
    </source>
</evidence>
<feature type="region of interest" description="Disordered" evidence="8">
    <location>
        <begin position="130"/>
        <end position="182"/>
    </location>
</feature>
<feature type="compositionally biased region" description="Basic residues" evidence="8">
    <location>
        <begin position="168"/>
        <end position="178"/>
    </location>
</feature>
<evidence type="ECO:0000256" key="1">
    <source>
        <dbReference type="ARBA" id="ARBA00004601"/>
    </source>
</evidence>
<feature type="compositionally biased region" description="Polar residues" evidence="8">
    <location>
        <begin position="508"/>
        <end position="524"/>
    </location>
</feature>
<evidence type="ECO:0000256" key="8">
    <source>
        <dbReference type="SAM" id="MobiDB-lite"/>
    </source>
</evidence>
<dbReference type="Proteomes" id="UP000767238">
    <property type="component" value="Unassembled WGS sequence"/>
</dbReference>
<dbReference type="AlphaFoldDB" id="A0A9P8GMN3"/>
<feature type="region of interest" description="Disordered" evidence="8">
    <location>
        <begin position="1"/>
        <end position="38"/>
    </location>
</feature>
<evidence type="ECO:0000256" key="5">
    <source>
        <dbReference type="ARBA" id="ARBA00022927"/>
    </source>
</evidence>
<accession>A0A9P8GMN3</accession>
<dbReference type="GO" id="GO:0005829">
    <property type="term" value="C:cytosol"/>
    <property type="evidence" value="ECO:0007669"/>
    <property type="project" value="GOC"/>
</dbReference>
<evidence type="ECO:0000313" key="12">
    <source>
        <dbReference type="Proteomes" id="UP000767238"/>
    </source>
</evidence>
<keyword evidence="5" id="KW-0653">Protein transport</keyword>
<dbReference type="InterPro" id="IPR019515">
    <property type="entry name" value="VPS54_N"/>
</dbReference>
<evidence type="ECO:0000256" key="4">
    <source>
        <dbReference type="ARBA" id="ARBA00022448"/>
    </source>
</evidence>
<dbReference type="Pfam" id="PF10475">
    <property type="entry name" value="Vps54_N"/>
    <property type="match status" value="1"/>
</dbReference>
<keyword evidence="6" id="KW-0333">Golgi apparatus</keyword>
<evidence type="ECO:0000256" key="3">
    <source>
        <dbReference type="ARBA" id="ARBA00017665"/>
    </source>
</evidence>
<keyword evidence="4" id="KW-0813">Transport</keyword>
<dbReference type="GO" id="GO:0042147">
    <property type="term" value="P:retrograde transport, endosome to Golgi"/>
    <property type="evidence" value="ECO:0007669"/>
    <property type="project" value="InterPro"/>
</dbReference>
<evidence type="ECO:0000313" key="11">
    <source>
        <dbReference type="EMBL" id="KAH0229818.1"/>
    </source>
</evidence>
<dbReference type="OrthoDB" id="10259024at2759"/>
<protein>
    <recommendedName>
        <fullName evidence="3">Vacuolar protein sorting-associated protein 54</fullName>
    </recommendedName>
</protein>
<dbReference type="PANTHER" id="PTHR12965:SF0">
    <property type="entry name" value="VACUOLAR PROTEIN SORTING-ASSOCIATED PROTEIN 54"/>
    <property type="match status" value="1"/>
</dbReference>
<feature type="region of interest" description="Disordered" evidence="8">
    <location>
        <begin position="736"/>
        <end position="765"/>
    </location>
</feature>
<dbReference type="GO" id="GO:0006896">
    <property type="term" value="P:Golgi to vacuole transport"/>
    <property type="evidence" value="ECO:0007669"/>
    <property type="project" value="TreeGrafter"/>
</dbReference>
<feature type="compositionally biased region" description="Basic and acidic residues" evidence="8">
    <location>
        <begin position="1052"/>
        <end position="1076"/>
    </location>
</feature>
<dbReference type="GO" id="GO:0019905">
    <property type="term" value="F:syntaxin binding"/>
    <property type="evidence" value="ECO:0007669"/>
    <property type="project" value="TreeGrafter"/>
</dbReference>
<comment type="similarity">
    <text evidence="2">Belongs to the VPS54 family.</text>
</comment>
<dbReference type="GO" id="GO:0015031">
    <property type="term" value="P:protein transport"/>
    <property type="evidence" value="ECO:0007669"/>
    <property type="project" value="UniProtKB-KW"/>
</dbReference>
<name>A0A9P8GMN3_AURME</name>
<reference evidence="11" key="1">
    <citation type="journal article" date="2021" name="J Fungi (Basel)">
        <title>Virulence traits and population genomics of the black yeast Aureobasidium melanogenum.</title>
        <authorList>
            <person name="Cernosa A."/>
            <person name="Sun X."/>
            <person name="Gostincar C."/>
            <person name="Fang C."/>
            <person name="Gunde-Cimerman N."/>
            <person name="Song Z."/>
        </authorList>
    </citation>
    <scope>NUCLEOTIDE SEQUENCE</scope>
    <source>
        <strain evidence="11">EXF-8016</strain>
    </source>
</reference>
<feature type="domain" description="Vacuolar protein sorting-associated protein 54 C-terminal" evidence="9">
    <location>
        <begin position="772"/>
        <end position="904"/>
    </location>
</feature>
<feature type="non-terminal residue" evidence="11">
    <location>
        <position position="1135"/>
    </location>
</feature>
<evidence type="ECO:0000256" key="2">
    <source>
        <dbReference type="ARBA" id="ARBA00009150"/>
    </source>
</evidence>
<organism evidence="11 12">
    <name type="scientific">Aureobasidium melanogenum</name>
    <name type="common">Aureobasidium pullulans var. melanogenum</name>
    <dbReference type="NCBI Taxonomy" id="46634"/>
    <lineage>
        <taxon>Eukaryota</taxon>
        <taxon>Fungi</taxon>
        <taxon>Dikarya</taxon>
        <taxon>Ascomycota</taxon>
        <taxon>Pezizomycotina</taxon>
        <taxon>Dothideomycetes</taxon>
        <taxon>Dothideomycetidae</taxon>
        <taxon>Dothideales</taxon>
        <taxon>Saccotheciaceae</taxon>
        <taxon>Aureobasidium</taxon>
    </lineage>
</organism>
<feature type="region of interest" description="Disordered" evidence="8">
    <location>
        <begin position="1023"/>
        <end position="1086"/>
    </location>
</feature>
<feature type="domain" description="Vacuolar protein sorting-associated protein 54 N-terminal" evidence="10">
    <location>
        <begin position="245"/>
        <end position="360"/>
    </location>
</feature>
<feature type="compositionally biased region" description="Polar residues" evidence="8">
    <location>
        <begin position="138"/>
        <end position="166"/>
    </location>
</feature>
<gene>
    <name evidence="11" type="ORF">KCV03_g1743</name>
</gene>
<dbReference type="Pfam" id="PF07928">
    <property type="entry name" value="Vps54"/>
    <property type="match status" value="1"/>
</dbReference>
<proteinExistence type="inferred from homology"/>
<dbReference type="Gene3D" id="6.10.250.860">
    <property type="match status" value="1"/>
</dbReference>
<dbReference type="GO" id="GO:0000938">
    <property type="term" value="C:GARP complex"/>
    <property type="evidence" value="ECO:0007669"/>
    <property type="project" value="InterPro"/>
</dbReference>